<evidence type="ECO:0000256" key="8">
    <source>
        <dbReference type="ARBA" id="ARBA00022917"/>
    </source>
</evidence>
<dbReference type="GO" id="GO:0009432">
    <property type="term" value="P:SOS response"/>
    <property type="evidence" value="ECO:0007669"/>
    <property type="project" value="TreeGrafter"/>
</dbReference>
<keyword evidence="5 10" id="KW-0547">Nucleotide-binding</keyword>
<evidence type="ECO:0000256" key="4">
    <source>
        <dbReference type="ARBA" id="ARBA00022723"/>
    </source>
</evidence>
<dbReference type="GO" id="GO:0018169">
    <property type="term" value="F:ribosomal S6-glutamic acid ligase activity"/>
    <property type="evidence" value="ECO:0007669"/>
    <property type="project" value="TreeGrafter"/>
</dbReference>
<dbReference type="InterPro" id="IPR011761">
    <property type="entry name" value="ATP-grasp"/>
</dbReference>
<dbReference type="InterPro" id="IPR006037">
    <property type="entry name" value="RCK_C"/>
</dbReference>
<evidence type="ECO:0000256" key="5">
    <source>
        <dbReference type="ARBA" id="ARBA00022741"/>
    </source>
</evidence>
<dbReference type="InterPro" id="IPR013651">
    <property type="entry name" value="ATP-grasp_RimK-type"/>
</dbReference>
<protein>
    <submittedName>
        <fullName evidence="13">Ribosomal protein S6--L-glutamate ligase</fullName>
        <ecNumber evidence="13">6.3.2.-</ecNumber>
    </submittedName>
</protein>
<dbReference type="PANTHER" id="PTHR21621">
    <property type="entry name" value="RIBOSOMAL PROTEIN S6 MODIFICATION PROTEIN"/>
    <property type="match status" value="1"/>
</dbReference>
<keyword evidence="9" id="KW-0464">Manganese</keyword>
<dbReference type="EMBL" id="JACHGY010000001">
    <property type="protein sequence ID" value="MBB6429762.1"/>
    <property type="molecule type" value="Genomic_DNA"/>
</dbReference>
<dbReference type="Gene3D" id="3.30.470.20">
    <property type="entry name" value="ATP-grasp fold, B domain"/>
    <property type="match status" value="1"/>
</dbReference>
<dbReference type="GO" id="GO:0046872">
    <property type="term" value="F:metal ion binding"/>
    <property type="evidence" value="ECO:0007669"/>
    <property type="project" value="UniProtKB-KW"/>
</dbReference>
<evidence type="ECO:0000313" key="14">
    <source>
        <dbReference type="Proteomes" id="UP000541810"/>
    </source>
</evidence>
<dbReference type="FunFam" id="3.30.470.20:FF:000058">
    <property type="entry name" value="Alpha-aminoadipate--LysW ligase LysX protein"/>
    <property type="match status" value="1"/>
</dbReference>
<proteinExistence type="predicted"/>
<keyword evidence="13" id="KW-0687">Ribonucleoprotein</keyword>
<dbReference type="SUPFAM" id="SSF116726">
    <property type="entry name" value="TrkA C-terminal domain-like"/>
    <property type="match status" value="1"/>
</dbReference>
<dbReference type="InterPro" id="IPR004666">
    <property type="entry name" value="Rp_bS6_RimK/Lys_biosynth_LsyX"/>
</dbReference>
<evidence type="ECO:0000256" key="3">
    <source>
        <dbReference type="ARBA" id="ARBA00022598"/>
    </source>
</evidence>
<dbReference type="EC" id="6.3.2.-" evidence="13"/>
<dbReference type="GO" id="GO:0005524">
    <property type="term" value="F:ATP binding"/>
    <property type="evidence" value="ECO:0007669"/>
    <property type="project" value="UniProtKB-UniRule"/>
</dbReference>
<dbReference type="InterPro" id="IPR036721">
    <property type="entry name" value="RCK_C_sf"/>
</dbReference>
<gene>
    <name evidence="13" type="ORF">HNQ40_001568</name>
</gene>
<dbReference type="Pfam" id="PF18030">
    <property type="entry name" value="Rimk_N"/>
    <property type="match status" value="1"/>
</dbReference>
<dbReference type="PANTHER" id="PTHR21621:SF0">
    <property type="entry name" value="BETA-CITRYLGLUTAMATE SYNTHASE B-RELATED"/>
    <property type="match status" value="1"/>
</dbReference>
<dbReference type="SUPFAM" id="SSF56059">
    <property type="entry name" value="Glutathione synthetase ATP-binding domain-like"/>
    <property type="match status" value="1"/>
</dbReference>
<dbReference type="PROSITE" id="PS50975">
    <property type="entry name" value="ATP_GRASP"/>
    <property type="match status" value="1"/>
</dbReference>
<keyword evidence="6 10" id="KW-0067">ATP-binding</keyword>
<keyword evidence="7" id="KW-0460">Magnesium</keyword>
<dbReference type="NCBIfam" id="TIGR00768">
    <property type="entry name" value="rimK_fam"/>
    <property type="match status" value="1"/>
</dbReference>
<feature type="domain" description="RCK C-terminal" evidence="12">
    <location>
        <begin position="295"/>
        <end position="381"/>
    </location>
</feature>
<dbReference type="InterPro" id="IPR013815">
    <property type="entry name" value="ATP_grasp_subdomain_1"/>
</dbReference>
<evidence type="ECO:0000259" key="11">
    <source>
        <dbReference type="PROSITE" id="PS50975"/>
    </source>
</evidence>
<dbReference type="GO" id="GO:0006813">
    <property type="term" value="P:potassium ion transport"/>
    <property type="evidence" value="ECO:0007669"/>
    <property type="project" value="InterPro"/>
</dbReference>
<dbReference type="Gene3D" id="3.30.70.1450">
    <property type="entry name" value="Regulator of K+ conductance, C-terminal domain"/>
    <property type="match status" value="1"/>
</dbReference>
<dbReference type="Proteomes" id="UP000541810">
    <property type="component" value="Unassembled WGS sequence"/>
</dbReference>
<keyword evidence="13" id="KW-0689">Ribosomal protein</keyword>
<evidence type="ECO:0000256" key="2">
    <source>
        <dbReference type="ARBA" id="ARBA00001946"/>
    </source>
</evidence>
<comment type="cofactor">
    <cofactor evidence="1">
        <name>Mn(2+)</name>
        <dbReference type="ChEBI" id="CHEBI:29035"/>
    </cofactor>
</comment>
<evidence type="ECO:0000256" key="1">
    <source>
        <dbReference type="ARBA" id="ARBA00001936"/>
    </source>
</evidence>
<keyword evidence="3 13" id="KW-0436">Ligase</keyword>
<dbReference type="GO" id="GO:0008324">
    <property type="term" value="F:monoatomic cation transmembrane transporter activity"/>
    <property type="evidence" value="ECO:0007669"/>
    <property type="project" value="InterPro"/>
</dbReference>
<dbReference type="Pfam" id="PF02080">
    <property type="entry name" value="TrkA_C"/>
    <property type="match status" value="1"/>
</dbReference>
<dbReference type="GO" id="GO:0005840">
    <property type="term" value="C:ribosome"/>
    <property type="evidence" value="ECO:0007669"/>
    <property type="project" value="UniProtKB-KW"/>
</dbReference>
<comment type="caution">
    <text evidence="13">The sequence shown here is derived from an EMBL/GenBank/DDBJ whole genome shotgun (WGS) entry which is preliminary data.</text>
</comment>
<dbReference type="InterPro" id="IPR041107">
    <property type="entry name" value="Rimk_N"/>
</dbReference>
<evidence type="ECO:0000259" key="12">
    <source>
        <dbReference type="PROSITE" id="PS51202"/>
    </source>
</evidence>
<accession>A0A7X0H5P9</accession>
<comment type="cofactor">
    <cofactor evidence="2">
        <name>Mg(2+)</name>
        <dbReference type="ChEBI" id="CHEBI:18420"/>
    </cofactor>
</comment>
<organism evidence="13 14">
    <name type="scientific">Algisphaera agarilytica</name>
    <dbReference type="NCBI Taxonomy" id="1385975"/>
    <lineage>
        <taxon>Bacteria</taxon>
        <taxon>Pseudomonadati</taxon>
        <taxon>Planctomycetota</taxon>
        <taxon>Phycisphaerae</taxon>
        <taxon>Phycisphaerales</taxon>
        <taxon>Phycisphaeraceae</taxon>
        <taxon>Algisphaera</taxon>
    </lineage>
</organism>
<dbReference type="Gene3D" id="3.30.1490.20">
    <property type="entry name" value="ATP-grasp fold, A domain"/>
    <property type="match status" value="1"/>
</dbReference>
<dbReference type="RefSeq" id="WP_184677325.1">
    <property type="nucleotide sequence ID" value="NZ_JACHGY010000001.1"/>
</dbReference>
<keyword evidence="8" id="KW-0648">Protein biosynthesis</keyword>
<keyword evidence="4" id="KW-0479">Metal-binding</keyword>
<feature type="domain" description="ATP-grasp" evidence="11">
    <location>
        <begin position="104"/>
        <end position="287"/>
    </location>
</feature>
<dbReference type="AlphaFoldDB" id="A0A7X0H5P9"/>
<keyword evidence="14" id="KW-1185">Reference proteome</keyword>
<evidence type="ECO:0000256" key="7">
    <source>
        <dbReference type="ARBA" id="ARBA00022842"/>
    </source>
</evidence>
<evidence type="ECO:0000256" key="10">
    <source>
        <dbReference type="PROSITE-ProRule" id="PRU00409"/>
    </source>
</evidence>
<reference evidence="13 14" key="1">
    <citation type="submission" date="2020-08" db="EMBL/GenBank/DDBJ databases">
        <title>Genomic Encyclopedia of Type Strains, Phase IV (KMG-IV): sequencing the most valuable type-strain genomes for metagenomic binning, comparative biology and taxonomic classification.</title>
        <authorList>
            <person name="Goeker M."/>
        </authorList>
    </citation>
    <scope>NUCLEOTIDE SEQUENCE [LARGE SCALE GENOMIC DNA]</scope>
    <source>
        <strain evidence="13 14">DSM 103725</strain>
    </source>
</reference>
<dbReference type="GO" id="GO:0005737">
    <property type="term" value="C:cytoplasm"/>
    <property type="evidence" value="ECO:0007669"/>
    <property type="project" value="TreeGrafter"/>
</dbReference>
<sequence length="395" mass="42759">MKIVVLSRNPKGYSVKRFREAAEARGHTLRVRSTLRFSMYVEPQSPDLTYNGKEFGEVDAVIPRIGASITQFGTAVVRQFEQMGVFCLNTSTAISVSRDKLRSMQILSRHDVGIPDSAFVRGKEDVLPAIEALGGVPVIIKLLEGSQGVGVILADSVNIAEAIIETLQSARQNVLLQKFVAESKGRDIRALVVGGRVVAAMRRKAVGTEFRSNVHRGGQTEAIELDEQYQQTAVKAAQIMGLRVAGVDMLEGRDGPQVMEVNSSPGLEGIETVTGIDVAGAIIEHIEEQVLLPDVDVRQRMTIKSGYGVAEFPVAPDSPLAGVTIGDSGLRDDREVLVLSITRGSAVIPAPHGNQEILPGDVLLCFGKLFTLRSLVPAERPKKPKRKRTRVNPSV</sequence>
<dbReference type="Gene3D" id="3.40.50.20">
    <property type="match status" value="1"/>
</dbReference>
<evidence type="ECO:0000313" key="13">
    <source>
        <dbReference type="EMBL" id="MBB6429762.1"/>
    </source>
</evidence>
<dbReference type="GO" id="GO:0006412">
    <property type="term" value="P:translation"/>
    <property type="evidence" value="ECO:0007669"/>
    <property type="project" value="UniProtKB-KW"/>
</dbReference>
<name>A0A7X0H5P9_9BACT</name>
<evidence type="ECO:0000256" key="9">
    <source>
        <dbReference type="ARBA" id="ARBA00023211"/>
    </source>
</evidence>
<dbReference type="PROSITE" id="PS51202">
    <property type="entry name" value="RCK_C"/>
    <property type="match status" value="1"/>
</dbReference>
<evidence type="ECO:0000256" key="6">
    <source>
        <dbReference type="ARBA" id="ARBA00022840"/>
    </source>
</evidence>
<dbReference type="Pfam" id="PF08443">
    <property type="entry name" value="RimK"/>
    <property type="match status" value="1"/>
</dbReference>